<dbReference type="PANTHER" id="PTHR43301">
    <property type="entry name" value="ARABINAN ENDO-1,5-ALPHA-L-ARABINOSIDASE"/>
    <property type="match status" value="1"/>
</dbReference>
<feature type="active site" description="Proton donor" evidence="8">
    <location>
        <position position="211"/>
    </location>
</feature>
<dbReference type="Gene3D" id="2.115.10.20">
    <property type="entry name" value="Glycosyl hydrolase domain, family 43"/>
    <property type="match status" value="1"/>
</dbReference>
<evidence type="ECO:0000256" key="9">
    <source>
        <dbReference type="PIRSR" id="PIRSR606710-2"/>
    </source>
</evidence>
<dbReference type="InterPro" id="IPR050727">
    <property type="entry name" value="GH43_arabinanases"/>
</dbReference>
<dbReference type="CDD" id="cd18831">
    <property type="entry name" value="GH43_AnAbnA-like"/>
    <property type="match status" value="1"/>
</dbReference>
<feature type="signal peptide" evidence="10">
    <location>
        <begin position="1"/>
        <end position="20"/>
    </location>
</feature>
<evidence type="ECO:0000313" key="11">
    <source>
        <dbReference type="EMBL" id="TFK54442.1"/>
    </source>
</evidence>
<name>A0A5C3NAY8_9AGAM</name>
<protein>
    <recommendedName>
        <fullName evidence="4 7">Arabinan endo-1,5-alpha-L-arabinosidase</fullName>
        <ecNumber evidence="4 7">3.2.1.99</ecNumber>
    </recommendedName>
</protein>
<dbReference type="EMBL" id="ML213506">
    <property type="protein sequence ID" value="TFK54442.1"/>
    <property type="molecule type" value="Genomic_DNA"/>
</dbReference>
<reference evidence="11 12" key="1">
    <citation type="journal article" date="2019" name="Nat. Ecol. Evol.">
        <title>Megaphylogeny resolves global patterns of mushroom evolution.</title>
        <authorList>
            <person name="Varga T."/>
            <person name="Krizsan K."/>
            <person name="Foldi C."/>
            <person name="Dima B."/>
            <person name="Sanchez-Garcia M."/>
            <person name="Sanchez-Ramirez S."/>
            <person name="Szollosi G.J."/>
            <person name="Szarkandi J.G."/>
            <person name="Papp V."/>
            <person name="Albert L."/>
            <person name="Andreopoulos W."/>
            <person name="Angelini C."/>
            <person name="Antonin V."/>
            <person name="Barry K.W."/>
            <person name="Bougher N.L."/>
            <person name="Buchanan P."/>
            <person name="Buyck B."/>
            <person name="Bense V."/>
            <person name="Catcheside P."/>
            <person name="Chovatia M."/>
            <person name="Cooper J."/>
            <person name="Damon W."/>
            <person name="Desjardin D."/>
            <person name="Finy P."/>
            <person name="Geml J."/>
            <person name="Haridas S."/>
            <person name="Hughes K."/>
            <person name="Justo A."/>
            <person name="Karasinski D."/>
            <person name="Kautmanova I."/>
            <person name="Kiss B."/>
            <person name="Kocsube S."/>
            <person name="Kotiranta H."/>
            <person name="LaButti K.M."/>
            <person name="Lechner B.E."/>
            <person name="Liimatainen K."/>
            <person name="Lipzen A."/>
            <person name="Lukacs Z."/>
            <person name="Mihaltcheva S."/>
            <person name="Morgado L.N."/>
            <person name="Niskanen T."/>
            <person name="Noordeloos M.E."/>
            <person name="Ohm R.A."/>
            <person name="Ortiz-Santana B."/>
            <person name="Ovrebo C."/>
            <person name="Racz N."/>
            <person name="Riley R."/>
            <person name="Savchenko A."/>
            <person name="Shiryaev A."/>
            <person name="Soop K."/>
            <person name="Spirin V."/>
            <person name="Szebenyi C."/>
            <person name="Tomsovsky M."/>
            <person name="Tulloss R.E."/>
            <person name="Uehling J."/>
            <person name="Grigoriev I.V."/>
            <person name="Vagvolgyi C."/>
            <person name="Papp T."/>
            <person name="Martin F.M."/>
            <person name="Miettinen O."/>
            <person name="Hibbett D.S."/>
            <person name="Nagy L.G."/>
        </authorList>
    </citation>
    <scope>NUCLEOTIDE SEQUENCE [LARGE SCALE GENOMIC DNA]</scope>
    <source>
        <strain evidence="11 12">OMC1185</strain>
    </source>
</reference>
<evidence type="ECO:0000256" key="3">
    <source>
        <dbReference type="ARBA" id="ARBA00009865"/>
    </source>
</evidence>
<feature type="site" description="Important for catalytic activity, responsible for pKa modulation of the active site Glu and correct orientation of both the proton donor and substrate" evidence="9">
    <location>
        <position position="159"/>
    </location>
</feature>
<evidence type="ECO:0000256" key="6">
    <source>
        <dbReference type="ARBA" id="ARBA00023295"/>
    </source>
</evidence>
<evidence type="ECO:0000256" key="2">
    <source>
        <dbReference type="ARBA" id="ARBA00004834"/>
    </source>
</evidence>
<gene>
    <name evidence="11" type="ORF">OE88DRAFT_1195537</name>
</gene>
<accession>A0A5C3NAY8</accession>
<comment type="catalytic activity">
    <reaction evidence="1 7">
        <text>Endohydrolysis of (1-&gt;5)-alpha-arabinofuranosidic linkages in (1-&gt;5)-arabinans.</text>
        <dbReference type="EC" id="3.2.1.99"/>
    </reaction>
</comment>
<dbReference type="UniPathway" id="UPA00667"/>
<dbReference type="Pfam" id="PF04616">
    <property type="entry name" value="Glyco_hydro_43"/>
    <property type="match status" value="1"/>
</dbReference>
<dbReference type="OrthoDB" id="195678at2759"/>
<comment type="similarity">
    <text evidence="3 7">Belongs to the glycosyl hydrolase 43 family.</text>
</comment>
<dbReference type="InterPro" id="IPR023296">
    <property type="entry name" value="Glyco_hydro_beta-prop_sf"/>
</dbReference>
<dbReference type="PIRSF" id="PIRSF026534">
    <property type="entry name" value="Endo_alpha-L-arabinosidase"/>
    <property type="match status" value="1"/>
</dbReference>
<keyword evidence="6 7" id="KW-0326">Glycosidase</keyword>
<dbReference type="Proteomes" id="UP000305948">
    <property type="component" value="Unassembled WGS sequence"/>
</dbReference>
<feature type="active site" description="Proton acceptor" evidence="8">
    <location>
        <position position="45"/>
    </location>
</feature>
<dbReference type="InterPro" id="IPR016840">
    <property type="entry name" value="Glyco_hydro_43_endo_a_Ara-ase"/>
</dbReference>
<evidence type="ECO:0000313" key="12">
    <source>
        <dbReference type="Proteomes" id="UP000305948"/>
    </source>
</evidence>
<sequence length="337" mass="36387">MRTGALLCAILFSTIHSVIGSPTVAAATSYPDPLPLEGPFFFVHDPSMLQRQSDGRYFLFTTHDKAGILTAEEIQGPWTEIGSILPNNSTIQLPGRDDIWAPDVSFYDGRYYAYYSVSTFGSQNSAIGLATSATMDAGTWSDHGLVINSTAGDEYNCIDPSLHIGADGIPRLTFGSFWDNIFQVELGSNLQTVVSQPEQLSYNATDPHPEEGSFIWQHGQYYYLFISSGTCCGFDPQNLPSPGGQVFVGRSSSPSGPFVDKSGVDMRESGGALVLASHGNVYAPGGQVVFNDNKLGRDVFAYHYVPVNSPSPYNDSYASLGLNGIDWSSGWPVLTSL</sequence>
<evidence type="ECO:0000256" key="4">
    <source>
        <dbReference type="ARBA" id="ARBA00012586"/>
    </source>
</evidence>
<evidence type="ECO:0000256" key="10">
    <source>
        <dbReference type="SAM" id="SignalP"/>
    </source>
</evidence>
<dbReference type="InterPro" id="IPR006710">
    <property type="entry name" value="Glyco_hydro_43"/>
</dbReference>
<feature type="chain" id="PRO_5023080774" description="Arabinan endo-1,5-alpha-L-arabinosidase" evidence="10">
    <location>
        <begin position="21"/>
        <end position="337"/>
    </location>
</feature>
<evidence type="ECO:0000256" key="1">
    <source>
        <dbReference type="ARBA" id="ARBA00000375"/>
    </source>
</evidence>
<organism evidence="11 12">
    <name type="scientific">Heliocybe sulcata</name>
    <dbReference type="NCBI Taxonomy" id="5364"/>
    <lineage>
        <taxon>Eukaryota</taxon>
        <taxon>Fungi</taxon>
        <taxon>Dikarya</taxon>
        <taxon>Basidiomycota</taxon>
        <taxon>Agaricomycotina</taxon>
        <taxon>Agaricomycetes</taxon>
        <taxon>Gloeophyllales</taxon>
        <taxon>Gloeophyllaceae</taxon>
        <taxon>Heliocybe</taxon>
    </lineage>
</organism>
<keyword evidence="12" id="KW-1185">Reference proteome</keyword>
<dbReference type="STRING" id="5364.A0A5C3NAY8"/>
<proteinExistence type="inferred from homology"/>
<evidence type="ECO:0000256" key="7">
    <source>
        <dbReference type="PIRNR" id="PIRNR026534"/>
    </source>
</evidence>
<dbReference type="EC" id="3.2.1.99" evidence="4 7"/>
<comment type="pathway">
    <text evidence="2 7">Glycan metabolism; L-arabinan degradation.</text>
</comment>
<keyword evidence="5 7" id="KW-0378">Hydrolase</keyword>
<evidence type="ECO:0000256" key="8">
    <source>
        <dbReference type="PIRSR" id="PIRSR606710-1"/>
    </source>
</evidence>
<dbReference type="GO" id="GO:0046558">
    <property type="term" value="F:arabinan endo-1,5-alpha-L-arabinosidase activity"/>
    <property type="evidence" value="ECO:0007669"/>
    <property type="project" value="UniProtKB-EC"/>
</dbReference>
<evidence type="ECO:0000256" key="5">
    <source>
        <dbReference type="ARBA" id="ARBA00022801"/>
    </source>
</evidence>
<dbReference type="GO" id="GO:0031222">
    <property type="term" value="P:arabinan catabolic process"/>
    <property type="evidence" value="ECO:0007669"/>
    <property type="project" value="UniProtKB-UniPathway"/>
</dbReference>
<dbReference type="PANTHER" id="PTHR43301:SF3">
    <property type="entry name" value="ARABINAN ENDO-1,5-ALPHA-L-ARABINOSIDASE A-RELATED"/>
    <property type="match status" value="1"/>
</dbReference>
<dbReference type="SUPFAM" id="SSF75005">
    <property type="entry name" value="Arabinanase/levansucrase/invertase"/>
    <property type="match status" value="1"/>
</dbReference>
<dbReference type="AlphaFoldDB" id="A0A5C3NAY8"/>
<keyword evidence="10" id="KW-0732">Signal</keyword>